<evidence type="ECO:0000256" key="4">
    <source>
        <dbReference type="ARBA" id="ARBA00023002"/>
    </source>
</evidence>
<dbReference type="InterPro" id="IPR006094">
    <property type="entry name" value="Oxid_FAD_bind_N"/>
</dbReference>
<sequence length="487" mass="54056">MIYKLPWETPLAHPSSLLFSQLHQTQLIMSPISNSDSLPNVFQDFISEHPNIKFTLPGEPEWAGITKCFIRTSNSPSIVARPQDASQIQDLIRHCVLHNVDFVVRSGGHDCTGRSQVRGALTIDMRDIQYINIAEDKRTARIGGGIITRELTKALDTEGLITPTAPNASIGYVGWATLGGYGPLSNKYGLGVDQIVGAKYVNAEGALINAAEEELMAIRGGGACLGVITEMTIKVYSLKEILEGTFVFGSCNKEQAWTSFVERYNKLTASEDIPTRLSLQLTGVAIPNIGNIFNVSCLWADDDHDEGRRWMDRIADLGTCIKEVVKPNTWPAHCEEKEKLAGYGVYGRARTLNLKALTPKTIEILAKYNESIPGPGSLFSMQFHHDPVQPLDSVFAPRCDHYWLEIIATSREEGGAETADQWALGLQRELVEYDPENILDPAYVGFVDDGEMDLKKGFGDRYKILMATKQKFDPKNVFKNTTPRLLY</sequence>
<keyword evidence="4" id="KW-0560">Oxidoreductase</keyword>
<evidence type="ECO:0000313" key="7">
    <source>
        <dbReference type="Proteomes" id="UP000720189"/>
    </source>
</evidence>
<dbReference type="PANTHER" id="PTHR42973:SF7">
    <property type="entry name" value="FAD-BINDING PCMH-TYPE DOMAIN-CONTAINING PROTEIN"/>
    <property type="match status" value="1"/>
</dbReference>
<dbReference type="Proteomes" id="UP000720189">
    <property type="component" value="Unassembled WGS sequence"/>
</dbReference>
<evidence type="ECO:0000313" key="6">
    <source>
        <dbReference type="EMBL" id="KAH7240775.1"/>
    </source>
</evidence>
<dbReference type="InterPro" id="IPR016169">
    <property type="entry name" value="FAD-bd_PCMH_sub2"/>
</dbReference>
<protein>
    <recommendedName>
        <fullName evidence="5">FAD-binding PCMH-type domain-containing protein</fullName>
    </recommendedName>
</protein>
<evidence type="ECO:0000256" key="1">
    <source>
        <dbReference type="ARBA" id="ARBA00005466"/>
    </source>
</evidence>
<dbReference type="SUPFAM" id="SSF56176">
    <property type="entry name" value="FAD-binding/transporter-associated domain-like"/>
    <property type="match status" value="1"/>
</dbReference>
<keyword evidence="2" id="KW-0285">Flavoprotein</keyword>
<dbReference type="InterPro" id="IPR016166">
    <property type="entry name" value="FAD-bd_PCMH"/>
</dbReference>
<reference evidence="6" key="1">
    <citation type="journal article" date="2021" name="Nat. Commun.">
        <title>Genetic determinants of endophytism in the Arabidopsis root mycobiome.</title>
        <authorList>
            <person name="Mesny F."/>
            <person name="Miyauchi S."/>
            <person name="Thiergart T."/>
            <person name="Pickel B."/>
            <person name="Atanasova L."/>
            <person name="Karlsson M."/>
            <person name="Huettel B."/>
            <person name="Barry K.W."/>
            <person name="Haridas S."/>
            <person name="Chen C."/>
            <person name="Bauer D."/>
            <person name="Andreopoulos W."/>
            <person name="Pangilinan J."/>
            <person name="LaButti K."/>
            <person name="Riley R."/>
            <person name="Lipzen A."/>
            <person name="Clum A."/>
            <person name="Drula E."/>
            <person name="Henrissat B."/>
            <person name="Kohler A."/>
            <person name="Grigoriev I.V."/>
            <person name="Martin F.M."/>
            <person name="Hacquard S."/>
        </authorList>
    </citation>
    <scope>NUCLEOTIDE SEQUENCE</scope>
    <source>
        <strain evidence="6">MPI-CAGE-AT-0023</strain>
    </source>
</reference>
<dbReference type="GeneID" id="70223368"/>
<dbReference type="RefSeq" id="XP_046046289.1">
    <property type="nucleotide sequence ID" value="XM_046193414.1"/>
</dbReference>
<dbReference type="PROSITE" id="PS51387">
    <property type="entry name" value="FAD_PCMH"/>
    <property type="match status" value="1"/>
</dbReference>
<dbReference type="InterPro" id="IPR050416">
    <property type="entry name" value="FAD-linked_Oxidoreductase"/>
</dbReference>
<dbReference type="InterPro" id="IPR036318">
    <property type="entry name" value="FAD-bd_PCMH-like_sf"/>
</dbReference>
<gene>
    <name evidence="6" type="ORF">BKA55DRAFT_575745</name>
</gene>
<dbReference type="AlphaFoldDB" id="A0A9P9GJT5"/>
<keyword evidence="3" id="KW-0274">FAD</keyword>
<dbReference type="InterPro" id="IPR012951">
    <property type="entry name" value="BBE"/>
</dbReference>
<dbReference type="Gene3D" id="3.40.462.20">
    <property type="match status" value="1"/>
</dbReference>
<comment type="similarity">
    <text evidence="1">Belongs to the oxygen-dependent FAD-linked oxidoreductase family.</text>
</comment>
<dbReference type="GO" id="GO:0071949">
    <property type="term" value="F:FAD binding"/>
    <property type="evidence" value="ECO:0007669"/>
    <property type="project" value="InterPro"/>
</dbReference>
<dbReference type="Pfam" id="PF01565">
    <property type="entry name" value="FAD_binding_4"/>
    <property type="match status" value="1"/>
</dbReference>
<dbReference type="GO" id="GO:0016491">
    <property type="term" value="F:oxidoreductase activity"/>
    <property type="evidence" value="ECO:0007669"/>
    <property type="project" value="UniProtKB-KW"/>
</dbReference>
<organism evidence="6 7">
    <name type="scientific">Fusarium redolens</name>
    <dbReference type="NCBI Taxonomy" id="48865"/>
    <lineage>
        <taxon>Eukaryota</taxon>
        <taxon>Fungi</taxon>
        <taxon>Dikarya</taxon>
        <taxon>Ascomycota</taxon>
        <taxon>Pezizomycotina</taxon>
        <taxon>Sordariomycetes</taxon>
        <taxon>Hypocreomycetidae</taxon>
        <taxon>Hypocreales</taxon>
        <taxon>Nectriaceae</taxon>
        <taxon>Fusarium</taxon>
        <taxon>Fusarium redolens species complex</taxon>
    </lineage>
</organism>
<accession>A0A9P9GJT5</accession>
<comment type="caution">
    <text evidence="6">The sequence shown here is derived from an EMBL/GenBank/DDBJ whole genome shotgun (WGS) entry which is preliminary data.</text>
</comment>
<dbReference type="EMBL" id="JAGMUX010000013">
    <property type="protein sequence ID" value="KAH7240775.1"/>
    <property type="molecule type" value="Genomic_DNA"/>
</dbReference>
<proteinExistence type="inferred from homology"/>
<evidence type="ECO:0000256" key="3">
    <source>
        <dbReference type="ARBA" id="ARBA00022827"/>
    </source>
</evidence>
<keyword evidence="7" id="KW-1185">Reference proteome</keyword>
<name>A0A9P9GJT5_FUSRE</name>
<dbReference type="Gene3D" id="3.30.465.10">
    <property type="match status" value="1"/>
</dbReference>
<feature type="domain" description="FAD-binding PCMH-type" evidence="5">
    <location>
        <begin position="72"/>
        <end position="238"/>
    </location>
</feature>
<dbReference type="OrthoDB" id="407275at2759"/>
<evidence type="ECO:0000259" key="5">
    <source>
        <dbReference type="PROSITE" id="PS51387"/>
    </source>
</evidence>
<dbReference type="Pfam" id="PF08031">
    <property type="entry name" value="BBE"/>
    <property type="match status" value="1"/>
</dbReference>
<dbReference type="PANTHER" id="PTHR42973">
    <property type="entry name" value="BINDING OXIDOREDUCTASE, PUTATIVE (AFU_ORTHOLOGUE AFUA_1G17690)-RELATED"/>
    <property type="match status" value="1"/>
</dbReference>
<evidence type="ECO:0000256" key="2">
    <source>
        <dbReference type="ARBA" id="ARBA00022630"/>
    </source>
</evidence>